<proteinExistence type="predicted"/>
<dbReference type="EMBL" id="JAHXZJ010000747">
    <property type="protein sequence ID" value="KAH0557803.1"/>
    <property type="molecule type" value="Genomic_DNA"/>
</dbReference>
<evidence type="ECO:0000313" key="3">
    <source>
        <dbReference type="EMBL" id="KAH0557803.1"/>
    </source>
</evidence>
<gene>
    <name evidence="3" type="ORF">KQX54_011889</name>
</gene>
<evidence type="ECO:0000313" key="4">
    <source>
        <dbReference type="Proteomes" id="UP000826195"/>
    </source>
</evidence>
<dbReference type="Proteomes" id="UP000826195">
    <property type="component" value="Unassembled WGS sequence"/>
</dbReference>
<dbReference type="AlphaFoldDB" id="A0AAV7ICT2"/>
<organism evidence="3 4">
    <name type="scientific">Cotesia glomerata</name>
    <name type="common">Lepidopteran parasitic wasp</name>
    <name type="synonym">Apanteles glomeratus</name>
    <dbReference type="NCBI Taxonomy" id="32391"/>
    <lineage>
        <taxon>Eukaryota</taxon>
        <taxon>Metazoa</taxon>
        <taxon>Ecdysozoa</taxon>
        <taxon>Arthropoda</taxon>
        <taxon>Hexapoda</taxon>
        <taxon>Insecta</taxon>
        <taxon>Pterygota</taxon>
        <taxon>Neoptera</taxon>
        <taxon>Endopterygota</taxon>
        <taxon>Hymenoptera</taxon>
        <taxon>Apocrita</taxon>
        <taxon>Ichneumonoidea</taxon>
        <taxon>Braconidae</taxon>
        <taxon>Microgastrinae</taxon>
        <taxon>Cotesia</taxon>
    </lineage>
</organism>
<keyword evidence="2" id="KW-0812">Transmembrane</keyword>
<protein>
    <submittedName>
        <fullName evidence="3">Uncharacterized protein</fullName>
    </submittedName>
</protein>
<accession>A0AAV7ICT2</accession>
<name>A0AAV7ICT2_COTGL</name>
<keyword evidence="4" id="KW-1185">Reference proteome</keyword>
<evidence type="ECO:0000256" key="1">
    <source>
        <dbReference type="SAM" id="MobiDB-lite"/>
    </source>
</evidence>
<feature type="transmembrane region" description="Helical" evidence="2">
    <location>
        <begin position="54"/>
        <end position="73"/>
    </location>
</feature>
<keyword evidence="2" id="KW-0472">Membrane</keyword>
<evidence type="ECO:0000256" key="2">
    <source>
        <dbReference type="SAM" id="Phobius"/>
    </source>
</evidence>
<feature type="region of interest" description="Disordered" evidence="1">
    <location>
        <begin position="1"/>
        <end position="24"/>
    </location>
</feature>
<sequence length="86" mass="10136">MYVRHRKKEPRSERVQEPFTGDETERRTVQRVLCVQRRKAKWERDIRQGLRMNGGGEVAFLFSFGVVFSAVLIPDTELRKAEKAKE</sequence>
<reference evidence="3 4" key="1">
    <citation type="journal article" date="2021" name="J. Hered.">
        <title>A chromosome-level genome assembly of the parasitoid wasp, Cotesia glomerata (Hymenoptera: Braconidae).</title>
        <authorList>
            <person name="Pinto B.J."/>
            <person name="Weis J.J."/>
            <person name="Gamble T."/>
            <person name="Ode P.J."/>
            <person name="Paul R."/>
            <person name="Zaspel J.M."/>
        </authorList>
    </citation>
    <scope>NUCLEOTIDE SEQUENCE [LARGE SCALE GENOMIC DNA]</scope>
    <source>
        <strain evidence="3">CgM1</strain>
    </source>
</reference>
<comment type="caution">
    <text evidence="3">The sequence shown here is derived from an EMBL/GenBank/DDBJ whole genome shotgun (WGS) entry which is preliminary data.</text>
</comment>
<keyword evidence="2" id="KW-1133">Transmembrane helix</keyword>